<dbReference type="EMBL" id="MCGE01000008">
    <property type="protein sequence ID" value="ORZ18749.1"/>
    <property type="molecule type" value="Genomic_DNA"/>
</dbReference>
<dbReference type="OrthoDB" id="25002at2759"/>
<dbReference type="Proteomes" id="UP000193560">
    <property type="component" value="Unassembled WGS sequence"/>
</dbReference>
<sequence length="379" mass="43248">MSGSSSSPKPTTPTTPFAFGSYYKRRYRPYFTKRQLATIDQLNGGTLRNSQTLTSHGSSCKFIQQVGKKLDFPQTTISTSQALYHRFYLYYSLRDFQPLDVCITCLFIGCKIEETIKNLKEIYVMAHSVRYPKSQEMEPDKIPEDRIARINEYEKLLLETLCFNFQIVHPYEYIIKFAKYIQESQPLDGKQLAKKAYSLAVDSYRLSLCLEYPAHTIAAGCLYLASKLCQHEDSTFRGLDRNQSWGKLFLSRLEDVKDVGRKILDFYMSKPNEFGTSIHYMQIKIQLNEEIIPPDTIGATTAALAPSSDTTIATTGVDVDATKNSIKNGFPPRPPPNKYDDPLMNEQTKLDDQWSPSQLPSYNVDLLLNTNTHTVSYSF</sequence>
<keyword evidence="4" id="KW-1185">Reference proteome</keyword>
<dbReference type="Pfam" id="PF00134">
    <property type="entry name" value="Cyclin_N"/>
    <property type="match status" value="1"/>
</dbReference>
<organism evidence="3 4">
    <name type="scientific">Absidia repens</name>
    <dbReference type="NCBI Taxonomy" id="90262"/>
    <lineage>
        <taxon>Eukaryota</taxon>
        <taxon>Fungi</taxon>
        <taxon>Fungi incertae sedis</taxon>
        <taxon>Mucoromycota</taxon>
        <taxon>Mucoromycotina</taxon>
        <taxon>Mucoromycetes</taxon>
        <taxon>Mucorales</taxon>
        <taxon>Cunninghamellaceae</taxon>
        <taxon>Absidia</taxon>
    </lineage>
</organism>
<evidence type="ECO:0000313" key="3">
    <source>
        <dbReference type="EMBL" id="ORZ18749.1"/>
    </source>
</evidence>
<name>A0A1X2ILU4_9FUNG</name>
<dbReference type="GO" id="GO:0016538">
    <property type="term" value="F:cyclin-dependent protein serine/threonine kinase regulator activity"/>
    <property type="evidence" value="ECO:0007669"/>
    <property type="project" value="InterPro"/>
</dbReference>
<evidence type="ECO:0000256" key="1">
    <source>
        <dbReference type="RuleBase" id="RU000383"/>
    </source>
</evidence>
<dbReference type="Pfam" id="PF21797">
    <property type="entry name" value="CycT2-like_C"/>
    <property type="match status" value="1"/>
</dbReference>
<dbReference type="STRING" id="90262.A0A1X2ILU4"/>
<keyword evidence="1" id="KW-0195">Cyclin</keyword>
<feature type="domain" description="Cyclin-like" evidence="2">
    <location>
        <begin position="61"/>
        <end position="159"/>
    </location>
</feature>
<gene>
    <name evidence="3" type="ORF">BCR42DRAFT_490067</name>
</gene>
<dbReference type="AlphaFoldDB" id="A0A1X2ILU4"/>
<comment type="caution">
    <text evidence="3">The sequence shown here is derived from an EMBL/GenBank/DDBJ whole genome shotgun (WGS) entry which is preliminary data.</text>
</comment>
<evidence type="ECO:0000259" key="2">
    <source>
        <dbReference type="SMART" id="SM00385"/>
    </source>
</evidence>
<dbReference type="PANTHER" id="PTHR10026">
    <property type="entry name" value="CYCLIN"/>
    <property type="match status" value="1"/>
</dbReference>
<dbReference type="InterPro" id="IPR013763">
    <property type="entry name" value="Cyclin-like_dom"/>
</dbReference>
<dbReference type="InterPro" id="IPR036915">
    <property type="entry name" value="Cyclin-like_sf"/>
</dbReference>
<dbReference type="GO" id="GO:0006357">
    <property type="term" value="P:regulation of transcription by RNA polymerase II"/>
    <property type="evidence" value="ECO:0007669"/>
    <property type="project" value="InterPro"/>
</dbReference>
<feature type="domain" description="Cyclin-like" evidence="2">
    <location>
        <begin position="172"/>
        <end position="265"/>
    </location>
</feature>
<accession>A0A1X2ILU4</accession>
<dbReference type="InterPro" id="IPR043198">
    <property type="entry name" value="Cyclin/Ssn8"/>
</dbReference>
<comment type="similarity">
    <text evidence="1">Belongs to the cyclin family.</text>
</comment>
<dbReference type="SMART" id="SM00385">
    <property type="entry name" value="CYCLIN"/>
    <property type="match status" value="2"/>
</dbReference>
<dbReference type="SUPFAM" id="SSF47954">
    <property type="entry name" value="Cyclin-like"/>
    <property type="match status" value="2"/>
</dbReference>
<evidence type="ECO:0000313" key="4">
    <source>
        <dbReference type="Proteomes" id="UP000193560"/>
    </source>
</evidence>
<dbReference type="CDD" id="cd20546">
    <property type="entry name" value="CYCLIN_SpCG1C_ScCTK2-like_rpt2"/>
    <property type="match status" value="1"/>
</dbReference>
<reference evidence="3 4" key="1">
    <citation type="submission" date="2016-07" db="EMBL/GenBank/DDBJ databases">
        <title>Pervasive Adenine N6-methylation of Active Genes in Fungi.</title>
        <authorList>
            <consortium name="DOE Joint Genome Institute"/>
            <person name="Mondo S.J."/>
            <person name="Dannebaum R.O."/>
            <person name="Kuo R.C."/>
            <person name="Labutti K."/>
            <person name="Haridas S."/>
            <person name="Kuo A."/>
            <person name="Salamov A."/>
            <person name="Ahrendt S.R."/>
            <person name="Lipzen A."/>
            <person name="Sullivan W."/>
            <person name="Andreopoulos W.B."/>
            <person name="Clum A."/>
            <person name="Lindquist E."/>
            <person name="Daum C."/>
            <person name="Ramamoorthy G.K."/>
            <person name="Gryganskyi A."/>
            <person name="Culley D."/>
            <person name="Magnuson J.K."/>
            <person name="James T.Y."/>
            <person name="O'Malley M.A."/>
            <person name="Stajich J.E."/>
            <person name="Spatafora J.W."/>
            <person name="Visel A."/>
            <person name="Grigoriev I.V."/>
        </authorList>
    </citation>
    <scope>NUCLEOTIDE SEQUENCE [LARGE SCALE GENOMIC DNA]</scope>
    <source>
        <strain evidence="3 4">NRRL 1336</strain>
    </source>
</reference>
<dbReference type="Gene3D" id="1.10.472.10">
    <property type="entry name" value="Cyclin-like"/>
    <property type="match status" value="2"/>
</dbReference>
<protein>
    <submittedName>
        <fullName evidence="3">Cyclin-like protein</fullName>
    </submittedName>
</protein>
<proteinExistence type="inferred from homology"/>
<dbReference type="InterPro" id="IPR006671">
    <property type="entry name" value="Cyclin_N"/>
</dbReference>